<evidence type="ECO:0000313" key="3">
    <source>
        <dbReference type="Proteomes" id="UP000626109"/>
    </source>
</evidence>
<dbReference type="EMBL" id="CAJNNW010004073">
    <property type="protein sequence ID" value="CAE8646067.1"/>
    <property type="molecule type" value="Genomic_DNA"/>
</dbReference>
<proteinExistence type="predicted"/>
<comment type="caution">
    <text evidence="2">The sequence shown here is derived from an EMBL/GenBank/DDBJ whole genome shotgun (WGS) entry which is preliminary data.</text>
</comment>
<gene>
    <name evidence="2" type="ORF">PGLA2088_LOCUS4467</name>
</gene>
<feature type="region of interest" description="Disordered" evidence="1">
    <location>
        <begin position="172"/>
        <end position="248"/>
    </location>
</feature>
<feature type="non-terminal residue" evidence="2">
    <location>
        <position position="248"/>
    </location>
</feature>
<feature type="non-terminal residue" evidence="2">
    <location>
        <position position="1"/>
    </location>
</feature>
<evidence type="ECO:0000256" key="1">
    <source>
        <dbReference type="SAM" id="MobiDB-lite"/>
    </source>
</evidence>
<dbReference type="Proteomes" id="UP000626109">
    <property type="component" value="Unassembled WGS sequence"/>
</dbReference>
<sequence>PFRCCNNFSPNMSKSDPGWGAGLGCCDWMIPRDEIFCDNFGLLNSPHHRPGCPASPWDCGVTLMPGERPGSVQIDRLQVWEEPPTMSWAFSSIATLAVLVSVCILGKAAANSERLYGLADRCFWQLVDKLYEICWNLTRCCFCWLGPRRSYRRELDEMDPHSPTNITRMSIAQTSQSSWAPSDTSSGSKPHLKVPRNGSSPFDFGEGETMERIHEMDRDQQLRVMSPKQQEAQINRWSIEDELFRKTQ</sequence>
<name>A0A813I8D9_POLGL</name>
<protein>
    <submittedName>
        <fullName evidence="2">Uncharacterized protein</fullName>
    </submittedName>
</protein>
<accession>A0A813I8D9</accession>
<dbReference type="AlphaFoldDB" id="A0A813I8D9"/>
<evidence type="ECO:0000313" key="2">
    <source>
        <dbReference type="EMBL" id="CAE8646067.1"/>
    </source>
</evidence>
<reference evidence="2" key="1">
    <citation type="submission" date="2021-02" db="EMBL/GenBank/DDBJ databases">
        <authorList>
            <person name="Dougan E. K."/>
            <person name="Rhodes N."/>
            <person name="Thang M."/>
            <person name="Chan C."/>
        </authorList>
    </citation>
    <scope>NUCLEOTIDE SEQUENCE</scope>
</reference>
<feature type="compositionally biased region" description="Basic and acidic residues" evidence="1">
    <location>
        <begin position="209"/>
        <end position="221"/>
    </location>
</feature>
<feature type="compositionally biased region" description="Basic and acidic residues" evidence="1">
    <location>
        <begin position="238"/>
        <end position="248"/>
    </location>
</feature>
<feature type="compositionally biased region" description="Polar residues" evidence="1">
    <location>
        <begin position="172"/>
        <end position="188"/>
    </location>
</feature>
<feature type="compositionally biased region" description="Polar residues" evidence="1">
    <location>
        <begin position="227"/>
        <end position="236"/>
    </location>
</feature>
<organism evidence="2 3">
    <name type="scientific">Polarella glacialis</name>
    <name type="common">Dinoflagellate</name>
    <dbReference type="NCBI Taxonomy" id="89957"/>
    <lineage>
        <taxon>Eukaryota</taxon>
        <taxon>Sar</taxon>
        <taxon>Alveolata</taxon>
        <taxon>Dinophyceae</taxon>
        <taxon>Suessiales</taxon>
        <taxon>Suessiaceae</taxon>
        <taxon>Polarella</taxon>
    </lineage>
</organism>